<dbReference type="AlphaFoldDB" id="A0A4Y2CWT0"/>
<dbReference type="EMBL" id="BGPR01240599">
    <property type="protein sequence ID" value="GBM08184.1"/>
    <property type="molecule type" value="Genomic_DNA"/>
</dbReference>
<organism evidence="1 2">
    <name type="scientific">Araneus ventricosus</name>
    <name type="common">Orbweaver spider</name>
    <name type="synonym">Epeira ventricosa</name>
    <dbReference type="NCBI Taxonomy" id="182803"/>
    <lineage>
        <taxon>Eukaryota</taxon>
        <taxon>Metazoa</taxon>
        <taxon>Ecdysozoa</taxon>
        <taxon>Arthropoda</taxon>
        <taxon>Chelicerata</taxon>
        <taxon>Arachnida</taxon>
        <taxon>Araneae</taxon>
        <taxon>Araneomorphae</taxon>
        <taxon>Entelegynae</taxon>
        <taxon>Araneoidea</taxon>
        <taxon>Araneidae</taxon>
        <taxon>Araneus</taxon>
    </lineage>
</organism>
<protein>
    <submittedName>
        <fullName evidence="1">Uncharacterized protein</fullName>
    </submittedName>
</protein>
<dbReference type="Proteomes" id="UP000499080">
    <property type="component" value="Unassembled WGS sequence"/>
</dbReference>
<comment type="caution">
    <text evidence="1">The sequence shown here is derived from an EMBL/GenBank/DDBJ whole genome shotgun (WGS) entry which is preliminary data.</text>
</comment>
<proteinExistence type="predicted"/>
<gene>
    <name evidence="1" type="ORF">AVEN_187172_1</name>
</gene>
<evidence type="ECO:0000313" key="2">
    <source>
        <dbReference type="Proteomes" id="UP000499080"/>
    </source>
</evidence>
<reference evidence="1 2" key="1">
    <citation type="journal article" date="2019" name="Sci. Rep.">
        <title>Orb-weaving spider Araneus ventricosus genome elucidates the spidroin gene catalogue.</title>
        <authorList>
            <person name="Kono N."/>
            <person name="Nakamura H."/>
            <person name="Ohtoshi R."/>
            <person name="Moran D.A.P."/>
            <person name="Shinohara A."/>
            <person name="Yoshida Y."/>
            <person name="Fujiwara M."/>
            <person name="Mori M."/>
            <person name="Tomita M."/>
            <person name="Arakawa K."/>
        </authorList>
    </citation>
    <scope>NUCLEOTIDE SEQUENCE [LARGE SCALE GENOMIC DNA]</scope>
</reference>
<accession>A0A4Y2CWT0</accession>
<sequence length="104" mass="11611">MLTPAKTANTLPSAALGQLTRRPNQIPLVWVHLVYTPTTRRIAQANISRGNWRTPFSTLHGCRESIGEGCRADDPDFDWMSEGCRIARQNIIPALQADSMDSEF</sequence>
<name>A0A4Y2CWT0_ARAVE</name>
<keyword evidence="2" id="KW-1185">Reference proteome</keyword>
<evidence type="ECO:0000313" key="1">
    <source>
        <dbReference type="EMBL" id="GBM08184.1"/>
    </source>
</evidence>